<feature type="chain" id="PRO_5025512109" description="tyrosinase" evidence="11">
    <location>
        <begin position="27"/>
        <end position="616"/>
    </location>
</feature>
<evidence type="ECO:0000256" key="5">
    <source>
        <dbReference type="ARBA" id="ARBA00023002"/>
    </source>
</evidence>
<evidence type="ECO:0000256" key="9">
    <source>
        <dbReference type="ARBA" id="ARBA00048233"/>
    </source>
</evidence>
<evidence type="ECO:0000259" key="13">
    <source>
        <dbReference type="PROSITE" id="PS00498"/>
    </source>
</evidence>
<dbReference type="InterPro" id="IPR050316">
    <property type="entry name" value="Tyrosinase/Hemocyanin"/>
</dbReference>
<evidence type="ECO:0000256" key="11">
    <source>
        <dbReference type="SAM" id="SignalP"/>
    </source>
</evidence>
<keyword evidence="15" id="KW-1185">Reference proteome</keyword>
<comment type="cofactor">
    <cofactor evidence="1">
        <name>Cu(2+)</name>
        <dbReference type="ChEBI" id="CHEBI:29036"/>
    </cofactor>
</comment>
<evidence type="ECO:0000256" key="8">
    <source>
        <dbReference type="ARBA" id="ARBA00023101"/>
    </source>
</evidence>
<dbReference type="OrthoDB" id="6132182at2759"/>
<dbReference type="InterPro" id="IPR008922">
    <property type="entry name" value="Di-copper_centre_dom_sf"/>
</dbReference>
<comment type="similarity">
    <text evidence="2">Belongs to the tyrosinase family.</text>
</comment>
<dbReference type="PANTHER" id="PTHR11474">
    <property type="entry name" value="TYROSINASE FAMILY MEMBER"/>
    <property type="match status" value="1"/>
</dbReference>
<evidence type="ECO:0000256" key="1">
    <source>
        <dbReference type="ARBA" id="ARBA00001973"/>
    </source>
</evidence>
<keyword evidence="8" id="KW-0470">Melanin biosynthesis</keyword>
<comment type="catalytic activity">
    <reaction evidence="9">
        <text>2 L-dopa + O2 = 2 L-dopaquinone + 2 H2O</text>
        <dbReference type="Rhea" id="RHEA:34287"/>
        <dbReference type="ChEBI" id="CHEBI:15377"/>
        <dbReference type="ChEBI" id="CHEBI:15379"/>
        <dbReference type="ChEBI" id="CHEBI:57504"/>
        <dbReference type="ChEBI" id="CHEBI:57924"/>
        <dbReference type="EC" id="1.14.18.1"/>
    </reaction>
</comment>
<evidence type="ECO:0000256" key="7">
    <source>
        <dbReference type="ARBA" id="ARBA00023033"/>
    </source>
</evidence>
<dbReference type="AlphaFoldDB" id="A0A6A5UQF6"/>
<evidence type="ECO:0000313" key="14">
    <source>
        <dbReference type="EMBL" id="KAF1963307.1"/>
    </source>
</evidence>
<evidence type="ECO:0000259" key="12">
    <source>
        <dbReference type="PROSITE" id="PS00497"/>
    </source>
</evidence>
<dbReference type="PRINTS" id="PR00092">
    <property type="entry name" value="TYROSINASE"/>
</dbReference>
<dbReference type="PROSITE" id="PS00497">
    <property type="entry name" value="TYROSINASE_1"/>
    <property type="match status" value="1"/>
</dbReference>
<evidence type="ECO:0000313" key="15">
    <source>
        <dbReference type="Proteomes" id="UP000800035"/>
    </source>
</evidence>
<keyword evidence="11" id="KW-0732">Signal</keyword>
<sequence length="616" mass="69522">MASITFSKLPFFFLFLTSLFSTSITSSPILPHKKRNLLNDFPRQEGGVFSVLGIAGLNDQNNTVHPRLELRELEKDTLQWNIFLLGLQRFQNVSQDDKLSYFQIAGIHGRPWISWDGVEGDANDKSQHQGYCQHSSILFPTWHRPYLALFEEVLYLNARQVILEWPNGTFKDTHLAVLPSLRLPFWDWAAVPPIGEGSMPWSIQRPTIPVTLPSGPTTIPNPLFSYHFEPIPTWQSPDSTRWANWNQTMRHPTSLKSDATSQNGVVANTLDRNRLSMQNRVYGLLALKKEYAPMSSKIMPGDSLESIHGTIHDTVGGDGNMLWLQYSSFDPVFWFHHANVDRLIAIWQEVNRDSWVNTSTNHEPSFTFAPDTPVDAQTPLKPFHKSDNGSFWTSVDVRHWQTFGYTYRAVTDLTETDTIVSRVNALYGPNAQTLFAPPTPASSKRSTAIAGAPSFDNRRQYTANIKLHDLSFDGSLKFYFFLDEPLTKDVEQWVDERGFVGVTSVLANNARGAQSGSEINTMVPLTAVLEAKVRMAELRSLWEEDVDGFLSERLRWRIVKAGGGLVTKKETAEIQLSVSWQEVEPAKSTLEFPSLKGELQALRVASAEEMAVGKFC</sequence>
<dbReference type="PROSITE" id="PS00498">
    <property type="entry name" value="TYROSINASE_2"/>
    <property type="match status" value="1"/>
</dbReference>
<feature type="signal peptide" evidence="11">
    <location>
        <begin position="1"/>
        <end position="26"/>
    </location>
</feature>
<dbReference type="InterPro" id="IPR002227">
    <property type="entry name" value="Tyrosinase_Cu-bd"/>
</dbReference>
<evidence type="ECO:0000256" key="6">
    <source>
        <dbReference type="ARBA" id="ARBA00023008"/>
    </source>
</evidence>
<dbReference type="Proteomes" id="UP000800035">
    <property type="component" value="Unassembled WGS sequence"/>
</dbReference>
<dbReference type="GO" id="GO:0042438">
    <property type="term" value="P:melanin biosynthetic process"/>
    <property type="evidence" value="ECO:0007669"/>
    <property type="project" value="UniProtKB-KW"/>
</dbReference>
<dbReference type="SUPFAM" id="SSF48056">
    <property type="entry name" value="Di-copper centre-containing domain"/>
    <property type="match status" value="1"/>
</dbReference>
<dbReference type="InterPro" id="IPR041640">
    <property type="entry name" value="Tyrosinase_C"/>
</dbReference>
<evidence type="ECO:0000256" key="4">
    <source>
        <dbReference type="ARBA" id="ARBA00022723"/>
    </source>
</evidence>
<feature type="domain" description="Tyrosinase copper-binding" evidence="12">
    <location>
        <begin position="134"/>
        <end position="151"/>
    </location>
</feature>
<dbReference type="PANTHER" id="PTHR11474:SF76">
    <property type="entry name" value="SHKT DOMAIN-CONTAINING PROTEIN"/>
    <property type="match status" value="1"/>
</dbReference>
<dbReference type="EC" id="1.14.18.1" evidence="3"/>
<name>A0A6A5UQF6_9PLEO</name>
<dbReference type="Pfam" id="PF18132">
    <property type="entry name" value="Tyrosinase_C"/>
    <property type="match status" value="1"/>
</dbReference>
<evidence type="ECO:0000256" key="3">
    <source>
        <dbReference type="ARBA" id="ARBA00011906"/>
    </source>
</evidence>
<gene>
    <name evidence="14" type="ORF">CC80DRAFT_486709</name>
</gene>
<dbReference type="Gene3D" id="1.10.1280.10">
    <property type="entry name" value="Di-copper center containing domain from catechol oxidase"/>
    <property type="match status" value="1"/>
</dbReference>
<reference evidence="14" key="1">
    <citation type="journal article" date="2020" name="Stud. Mycol.">
        <title>101 Dothideomycetes genomes: a test case for predicting lifestyles and emergence of pathogens.</title>
        <authorList>
            <person name="Haridas S."/>
            <person name="Albert R."/>
            <person name="Binder M."/>
            <person name="Bloem J."/>
            <person name="Labutti K."/>
            <person name="Salamov A."/>
            <person name="Andreopoulos B."/>
            <person name="Baker S."/>
            <person name="Barry K."/>
            <person name="Bills G."/>
            <person name="Bluhm B."/>
            <person name="Cannon C."/>
            <person name="Castanera R."/>
            <person name="Culley D."/>
            <person name="Daum C."/>
            <person name="Ezra D."/>
            <person name="Gonzalez J."/>
            <person name="Henrissat B."/>
            <person name="Kuo A."/>
            <person name="Liang C."/>
            <person name="Lipzen A."/>
            <person name="Lutzoni F."/>
            <person name="Magnuson J."/>
            <person name="Mondo S."/>
            <person name="Nolan M."/>
            <person name="Ohm R."/>
            <person name="Pangilinan J."/>
            <person name="Park H.-J."/>
            <person name="Ramirez L."/>
            <person name="Alfaro M."/>
            <person name="Sun H."/>
            <person name="Tritt A."/>
            <person name="Yoshinaga Y."/>
            <person name="Zwiers L.-H."/>
            <person name="Turgeon B."/>
            <person name="Goodwin S."/>
            <person name="Spatafora J."/>
            <person name="Crous P."/>
            <person name="Grigoriev I."/>
        </authorList>
    </citation>
    <scope>NUCLEOTIDE SEQUENCE</scope>
    <source>
        <strain evidence="14">CBS 675.92</strain>
    </source>
</reference>
<evidence type="ECO:0000256" key="2">
    <source>
        <dbReference type="ARBA" id="ARBA00009928"/>
    </source>
</evidence>
<protein>
    <recommendedName>
        <fullName evidence="3">tyrosinase</fullName>
        <ecNumber evidence="3">1.14.18.1</ecNumber>
    </recommendedName>
</protein>
<accession>A0A6A5UQF6</accession>
<keyword evidence="4" id="KW-0479">Metal-binding</keyword>
<organism evidence="14 15">
    <name type="scientific">Byssothecium circinans</name>
    <dbReference type="NCBI Taxonomy" id="147558"/>
    <lineage>
        <taxon>Eukaryota</taxon>
        <taxon>Fungi</taxon>
        <taxon>Dikarya</taxon>
        <taxon>Ascomycota</taxon>
        <taxon>Pezizomycotina</taxon>
        <taxon>Dothideomycetes</taxon>
        <taxon>Pleosporomycetidae</taxon>
        <taxon>Pleosporales</taxon>
        <taxon>Massarineae</taxon>
        <taxon>Massarinaceae</taxon>
        <taxon>Byssothecium</taxon>
    </lineage>
</organism>
<dbReference type="Pfam" id="PF00264">
    <property type="entry name" value="Tyrosinase"/>
    <property type="match status" value="1"/>
</dbReference>
<keyword evidence="6" id="KW-0186">Copper</keyword>
<dbReference type="GO" id="GO:0004503">
    <property type="term" value="F:tyrosinase activity"/>
    <property type="evidence" value="ECO:0007669"/>
    <property type="project" value="UniProtKB-EC"/>
</dbReference>
<keyword evidence="5" id="KW-0560">Oxidoreductase</keyword>
<proteinExistence type="inferred from homology"/>
<dbReference type="GO" id="GO:0046872">
    <property type="term" value="F:metal ion binding"/>
    <property type="evidence" value="ECO:0007669"/>
    <property type="project" value="UniProtKB-KW"/>
</dbReference>
<feature type="domain" description="Tyrosinase copper-binding" evidence="13">
    <location>
        <begin position="330"/>
        <end position="341"/>
    </location>
</feature>
<dbReference type="EMBL" id="ML976977">
    <property type="protein sequence ID" value="KAF1963307.1"/>
    <property type="molecule type" value="Genomic_DNA"/>
</dbReference>
<comment type="catalytic activity">
    <reaction evidence="10">
        <text>L-tyrosine + O2 = L-dopaquinone + H2O</text>
        <dbReference type="Rhea" id="RHEA:18117"/>
        <dbReference type="ChEBI" id="CHEBI:15377"/>
        <dbReference type="ChEBI" id="CHEBI:15379"/>
        <dbReference type="ChEBI" id="CHEBI:57924"/>
        <dbReference type="ChEBI" id="CHEBI:58315"/>
        <dbReference type="EC" id="1.14.18.1"/>
    </reaction>
</comment>
<evidence type="ECO:0000256" key="10">
    <source>
        <dbReference type="ARBA" id="ARBA00048881"/>
    </source>
</evidence>
<keyword evidence="7" id="KW-0503">Monooxygenase</keyword>